<dbReference type="Proteomes" id="UP000634136">
    <property type="component" value="Unassembled WGS sequence"/>
</dbReference>
<evidence type="ECO:0000256" key="1">
    <source>
        <dbReference type="SAM" id="MobiDB-lite"/>
    </source>
</evidence>
<organism evidence="2 3">
    <name type="scientific">Senna tora</name>
    <dbReference type="NCBI Taxonomy" id="362788"/>
    <lineage>
        <taxon>Eukaryota</taxon>
        <taxon>Viridiplantae</taxon>
        <taxon>Streptophyta</taxon>
        <taxon>Embryophyta</taxon>
        <taxon>Tracheophyta</taxon>
        <taxon>Spermatophyta</taxon>
        <taxon>Magnoliopsida</taxon>
        <taxon>eudicotyledons</taxon>
        <taxon>Gunneridae</taxon>
        <taxon>Pentapetalae</taxon>
        <taxon>rosids</taxon>
        <taxon>fabids</taxon>
        <taxon>Fabales</taxon>
        <taxon>Fabaceae</taxon>
        <taxon>Caesalpinioideae</taxon>
        <taxon>Cassia clade</taxon>
        <taxon>Senna</taxon>
    </lineage>
</organism>
<gene>
    <name evidence="2" type="ORF">G2W53_039858</name>
</gene>
<evidence type="ECO:0000313" key="3">
    <source>
        <dbReference type="Proteomes" id="UP000634136"/>
    </source>
</evidence>
<feature type="region of interest" description="Disordered" evidence="1">
    <location>
        <begin position="96"/>
        <end position="115"/>
    </location>
</feature>
<dbReference type="AlphaFoldDB" id="A0A834W345"/>
<sequence>MGSSLAVFAVLSKQEFLDPSLPPSPQQVAQRTKGIDEQPSIPQDFPLYLPLCLMMLGKMEFAVDRVNLSKGKAKKRFLPHSLPAICCSEQRIIEKDSRDPSPWRDNMESPQRVTE</sequence>
<evidence type="ECO:0000313" key="2">
    <source>
        <dbReference type="EMBL" id="KAF7807697.1"/>
    </source>
</evidence>
<keyword evidence="3" id="KW-1185">Reference proteome</keyword>
<feature type="compositionally biased region" description="Basic and acidic residues" evidence="1">
    <location>
        <begin position="96"/>
        <end position="107"/>
    </location>
</feature>
<reference evidence="2" key="1">
    <citation type="submission" date="2020-09" db="EMBL/GenBank/DDBJ databases">
        <title>Genome-Enabled Discovery of Anthraquinone Biosynthesis in Senna tora.</title>
        <authorList>
            <person name="Kang S.-H."/>
            <person name="Pandey R.P."/>
            <person name="Lee C.-M."/>
            <person name="Sim J.-S."/>
            <person name="Jeong J.-T."/>
            <person name="Choi B.-S."/>
            <person name="Jung M."/>
            <person name="Ginzburg D."/>
            <person name="Zhao K."/>
            <person name="Won S.Y."/>
            <person name="Oh T.-J."/>
            <person name="Yu Y."/>
            <person name="Kim N.-H."/>
            <person name="Lee O.R."/>
            <person name="Lee T.-H."/>
            <person name="Bashyal P."/>
            <person name="Kim T.-S."/>
            <person name="Lee W.-H."/>
            <person name="Kawkins C."/>
            <person name="Kim C.-K."/>
            <person name="Kim J.S."/>
            <person name="Ahn B.O."/>
            <person name="Rhee S.Y."/>
            <person name="Sohng J.K."/>
        </authorList>
    </citation>
    <scope>NUCLEOTIDE SEQUENCE</scope>
    <source>
        <tissue evidence="2">Leaf</tissue>
    </source>
</reference>
<proteinExistence type="predicted"/>
<feature type="region of interest" description="Disordered" evidence="1">
    <location>
        <begin position="18"/>
        <end position="37"/>
    </location>
</feature>
<comment type="caution">
    <text evidence="2">The sequence shown here is derived from an EMBL/GenBank/DDBJ whole genome shotgun (WGS) entry which is preliminary data.</text>
</comment>
<dbReference type="EMBL" id="JAAIUW010000012">
    <property type="protein sequence ID" value="KAF7807697.1"/>
    <property type="molecule type" value="Genomic_DNA"/>
</dbReference>
<accession>A0A834W345</accession>
<name>A0A834W345_9FABA</name>
<protein>
    <submittedName>
        <fullName evidence="2">Uncharacterized protein</fullName>
    </submittedName>
</protein>